<accession>A0A559J0X6</accession>
<reference evidence="7 8" key="1">
    <citation type="submission" date="2019-07" db="EMBL/GenBank/DDBJ databases">
        <authorList>
            <person name="Kim J."/>
        </authorList>
    </citation>
    <scope>NUCLEOTIDE SEQUENCE [LARGE SCALE GENOMIC DNA]</scope>
    <source>
        <strain evidence="7 8">N4</strain>
    </source>
</reference>
<dbReference type="Gene3D" id="3.40.1710.10">
    <property type="entry name" value="abc type-2 transporter like domain"/>
    <property type="match status" value="1"/>
</dbReference>
<dbReference type="GO" id="GO:0140359">
    <property type="term" value="F:ABC-type transporter activity"/>
    <property type="evidence" value="ECO:0007669"/>
    <property type="project" value="InterPro"/>
</dbReference>
<feature type="domain" description="ABC-2 type transporter transmembrane" evidence="6">
    <location>
        <begin position="18"/>
        <end position="417"/>
    </location>
</feature>
<evidence type="ECO:0000256" key="3">
    <source>
        <dbReference type="ARBA" id="ARBA00022989"/>
    </source>
</evidence>
<dbReference type="OrthoDB" id="3078158at2"/>
<keyword evidence="8" id="KW-1185">Reference proteome</keyword>
<dbReference type="Pfam" id="PF12698">
    <property type="entry name" value="ABC2_membrane_3"/>
    <property type="match status" value="1"/>
</dbReference>
<proteinExistence type="predicted"/>
<comment type="caution">
    <text evidence="7">The sequence shown here is derived from an EMBL/GenBank/DDBJ whole genome shotgun (WGS) entry which is preliminary data.</text>
</comment>
<gene>
    <name evidence="7" type="ORF">FPZ44_10750</name>
</gene>
<dbReference type="GO" id="GO:0016020">
    <property type="term" value="C:membrane"/>
    <property type="evidence" value="ECO:0007669"/>
    <property type="project" value="UniProtKB-SubCell"/>
</dbReference>
<dbReference type="PANTHER" id="PTHR43027">
    <property type="entry name" value="DOXORUBICIN RESISTANCE ABC TRANSPORTER PERMEASE PROTEIN DRRC-RELATED"/>
    <property type="match status" value="1"/>
</dbReference>
<evidence type="ECO:0000256" key="2">
    <source>
        <dbReference type="ARBA" id="ARBA00022692"/>
    </source>
</evidence>
<organism evidence="7 8">
    <name type="scientific">Paenibacillus agilis</name>
    <dbReference type="NCBI Taxonomy" id="3020863"/>
    <lineage>
        <taxon>Bacteria</taxon>
        <taxon>Bacillati</taxon>
        <taxon>Bacillota</taxon>
        <taxon>Bacilli</taxon>
        <taxon>Bacillales</taxon>
        <taxon>Paenibacillaceae</taxon>
        <taxon>Paenibacillus</taxon>
    </lineage>
</organism>
<feature type="transmembrane region" description="Helical" evidence="5">
    <location>
        <begin position="394"/>
        <end position="419"/>
    </location>
</feature>
<evidence type="ECO:0000256" key="5">
    <source>
        <dbReference type="SAM" id="Phobius"/>
    </source>
</evidence>
<feature type="transmembrane region" description="Helical" evidence="5">
    <location>
        <begin position="271"/>
        <end position="295"/>
    </location>
</feature>
<evidence type="ECO:0000256" key="1">
    <source>
        <dbReference type="ARBA" id="ARBA00004141"/>
    </source>
</evidence>
<feature type="transmembrane region" description="Helical" evidence="5">
    <location>
        <begin position="227"/>
        <end position="250"/>
    </location>
</feature>
<name>A0A559J0X6_9BACL</name>
<keyword evidence="2 5" id="KW-0812">Transmembrane</keyword>
<protein>
    <submittedName>
        <fullName evidence="7">ABC transporter permease</fullName>
    </submittedName>
</protein>
<dbReference type="AlphaFoldDB" id="A0A559J0X6"/>
<evidence type="ECO:0000313" key="7">
    <source>
        <dbReference type="EMBL" id="TVX93491.1"/>
    </source>
</evidence>
<comment type="subcellular location">
    <subcellularLocation>
        <location evidence="1">Membrane</location>
        <topology evidence="1">Multi-pass membrane protein</topology>
    </subcellularLocation>
</comment>
<evidence type="ECO:0000259" key="6">
    <source>
        <dbReference type="Pfam" id="PF12698"/>
    </source>
</evidence>
<dbReference type="InterPro" id="IPR052902">
    <property type="entry name" value="ABC-2_transporter"/>
</dbReference>
<evidence type="ECO:0000256" key="4">
    <source>
        <dbReference type="ARBA" id="ARBA00023136"/>
    </source>
</evidence>
<keyword evidence="3 5" id="KW-1133">Transmembrane helix</keyword>
<dbReference type="EMBL" id="VNJK01000001">
    <property type="protein sequence ID" value="TVX93491.1"/>
    <property type="molecule type" value="Genomic_DNA"/>
</dbReference>
<feature type="transmembrane region" description="Helical" evidence="5">
    <location>
        <begin position="20"/>
        <end position="41"/>
    </location>
</feature>
<feature type="transmembrane region" description="Helical" evidence="5">
    <location>
        <begin position="307"/>
        <end position="332"/>
    </location>
</feature>
<sequence length="425" mass="46926">MNAFFKKDILVFCRDRKQILIPLILPIIMIVVMGFLLPNWMGNATSSIKVKVGYVVKDDVENGLRQFQDSLAARGISEEKAVQLIGVAKEIHPANLLKYVFANEQVAEIIELTQLNEEEALLKLKAEEIHAIVTLPEGFTRNVLDKMLLGAGEGAAISLIAEDPTKEVSVLQGMIEGFMRQVNADAAIANVGSEAVKQGQMAWKPVIAAVGGVEQIEGIDTVTTSQYFTLSITLIFTLFGAVAIASKVITEKREQVFQRILLSGSHPLSYLMGKISATFIFAFLQLLLVFTVSHFTLNVFPDFPLQFWIGFILLTVMLCVFIAAMSGLFTALMLRMNADIAYGIINTFIIVLGMVGGNFVPVYILPDSMQQLWGWTPNGLWLSTMVQWIQEQSWAIAVEGIMGLVAFTTVTVALSVWIFPKRGRI</sequence>
<dbReference type="PANTHER" id="PTHR43027:SF1">
    <property type="entry name" value="DOXORUBICIN RESISTANCE ABC TRANSPORTER PERMEASE PROTEIN DRRC-RELATED"/>
    <property type="match status" value="1"/>
</dbReference>
<dbReference type="Proteomes" id="UP000318102">
    <property type="component" value="Unassembled WGS sequence"/>
</dbReference>
<evidence type="ECO:0000313" key="8">
    <source>
        <dbReference type="Proteomes" id="UP000318102"/>
    </source>
</evidence>
<dbReference type="RefSeq" id="WP_144990036.1">
    <property type="nucleotide sequence ID" value="NZ_VNJK01000001.1"/>
</dbReference>
<dbReference type="InterPro" id="IPR013525">
    <property type="entry name" value="ABC2_TM"/>
</dbReference>
<keyword evidence="4 5" id="KW-0472">Membrane</keyword>
<feature type="transmembrane region" description="Helical" evidence="5">
    <location>
        <begin position="344"/>
        <end position="365"/>
    </location>
</feature>